<gene>
    <name evidence="7" type="ORF">QRX50_16090</name>
</gene>
<evidence type="ECO:0000256" key="1">
    <source>
        <dbReference type="ARBA" id="ARBA00001933"/>
    </source>
</evidence>
<dbReference type="GO" id="GO:0009102">
    <property type="term" value="P:biotin biosynthetic process"/>
    <property type="evidence" value="ECO:0007669"/>
    <property type="project" value="TreeGrafter"/>
</dbReference>
<dbReference type="InterPro" id="IPR015424">
    <property type="entry name" value="PyrdxlP-dep_Trfase"/>
</dbReference>
<dbReference type="InterPro" id="IPR005814">
    <property type="entry name" value="Aminotrans_3"/>
</dbReference>
<keyword evidence="8" id="KW-1185">Reference proteome</keyword>
<keyword evidence="2 7" id="KW-0032">Aminotransferase</keyword>
<dbReference type="Proteomes" id="UP001236014">
    <property type="component" value="Chromosome"/>
</dbReference>
<dbReference type="Pfam" id="PF00202">
    <property type="entry name" value="Aminotran_3"/>
    <property type="match status" value="1"/>
</dbReference>
<dbReference type="PIRSF" id="PIRSF000521">
    <property type="entry name" value="Transaminase_4ab_Lys_Orn"/>
    <property type="match status" value="1"/>
</dbReference>
<accession>A0A9Y2N0K3</accession>
<dbReference type="Gene3D" id="3.90.1150.10">
    <property type="entry name" value="Aspartate Aminotransferase, domain 1"/>
    <property type="match status" value="1"/>
</dbReference>
<evidence type="ECO:0000256" key="6">
    <source>
        <dbReference type="RuleBase" id="RU003560"/>
    </source>
</evidence>
<dbReference type="KEGG" id="acab:QRX50_16090"/>
<dbReference type="PANTHER" id="PTHR42684">
    <property type="entry name" value="ADENOSYLMETHIONINE-8-AMINO-7-OXONONANOATE AMINOTRANSFERASE"/>
    <property type="match status" value="1"/>
</dbReference>
<evidence type="ECO:0000256" key="4">
    <source>
        <dbReference type="ARBA" id="ARBA00022898"/>
    </source>
</evidence>
<dbReference type="Gene3D" id="3.40.640.10">
    <property type="entry name" value="Type I PLP-dependent aspartate aminotransferase-like (Major domain)"/>
    <property type="match status" value="1"/>
</dbReference>
<dbReference type="InterPro" id="IPR015421">
    <property type="entry name" value="PyrdxlP-dep_Trfase_major"/>
</dbReference>
<protein>
    <submittedName>
        <fullName evidence="7">Aminotransferase class III-fold pyridoxal phosphate-dependent enzyme</fullName>
    </submittedName>
</protein>
<proteinExistence type="inferred from homology"/>
<comment type="cofactor">
    <cofactor evidence="1">
        <name>pyridoxal 5'-phosphate</name>
        <dbReference type="ChEBI" id="CHEBI:597326"/>
    </cofactor>
</comment>
<keyword evidence="4 6" id="KW-0663">Pyridoxal phosphate</keyword>
<dbReference type="RefSeq" id="WP_285972741.1">
    <property type="nucleotide sequence ID" value="NZ_CP127294.1"/>
</dbReference>
<comment type="similarity">
    <text evidence="6">Belongs to the class-III pyridoxal-phosphate-dependent aminotransferase family.</text>
</comment>
<dbReference type="InterPro" id="IPR015422">
    <property type="entry name" value="PyrdxlP-dep_Trfase_small"/>
</dbReference>
<reference evidence="7 8" key="1">
    <citation type="submission" date="2023-06" db="EMBL/GenBank/DDBJ databases">
        <authorList>
            <person name="Oyuntsetseg B."/>
            <person name="Kim S.B."/>
        </authorList>
    </citation>
    <scope>NUCLEOTIDE SEQUENCE [LARGE SCALE GENOMIC DNA]</scope>
    <source>
        <strain evidence="7 8">2-15</strain>
    </source>
</reference>
<dbReference type="PANTHER" id="PTHR42684:SF3">
    <property type="entry name" value="ADENOSYLMETHIONINE-8-AMINO-7-OXONONANOATE AMINOTRANSFERASE"/>
    <property type="match status" value="1"/>
</dbReference>
<organism evidence="7 8">
    <name type="scientific">Amycolatopsis carbonis</name>
    <dbReference type="NCBI Taxonomy" id="715471"/>
    <lineage>
        <taxon>Bacteria</taxon>
        <taxon>Bacillati</taxon>
        <taxon>Actinomycetota</taxon>
        <taxon>Actinomycetes</taxon>
        <taxon>Pseudonocardiales</taxon>
        <taxon>Pseudonocardiaceae</taxon>
        <taxon>Amycolatopsis</taxon>
    </lineage>
</organism>
<evidence type="ECO:0000313" key="8">
    <source>
        <dbReference type="Proteomes" id="UP001236014"/>
    </source>
</evidence>
<dbReference type="GO" id="GO:0030170">
    <property type="term" value="F:pyridoxal phosphate binding"/>
    <property type="evidence" value="ECO:0007669"/>
    <property type="project" value="InterPro"/>
</dbReference>
<keyword evidence="5" id="KW-0045">Antibiotic biosynthesis</keyword>
<dbReference type="GO" id="GO:0017000">
    <property type="term" value="P:antibiotic biosynthetic process"/>
    <property type="evidence" value="ECO:0007669"/>
    <property type="project" value="UniProtKB-KW"/>
</dbReference>
<evidence type="ECO:0000313" key="7">
    <source>
        <dbReference type="EMBL" id="WIX82164.1"/>
    </source>
</evidence>
<evidence type="ECO:0000256" key="2">
    <source>
        <dbReference type="ARBA" id="ARBA00022576"/>
    </source>
</evidence>
<dbReference type="GO" id="GO:0004015">
    <property type="term" value="F:adenosylmethionine-8-amino-7-oxononanoate transaminase activity"/>
    <property type="evidence" value="ECO:0007669"/>
    <property type="project" value="TreeGrafter"/>
</dbReference>
<dbReference type="FunFam" id="3.40.640.10:FF:000004">
    <property type="entry name" value="Acetylornithine aminotransferase"/>
    <property type="match status" value="1"/>
</dbReference>
<evidence type="ECO:0000256" key="5">
    <source>
        <dbReference type="ARBA" id="ARBA00023194"/>
    </source>
</evidence>
<dbReference type="CDD" id="cd00610">
    <property type="entry name" value="OAT_like"/>
    <property type="match status" value="1"/>
</dbReference>
<dbReference type="SUPFAM" id="SSF53383">
    <property type="entry name" value="PLP-dependent transferases"/>
    <property type="match status" value="1"/>
</dbReference>
<name>A0A9Y2N0K3_9PSEU</name>
<dbReference type="AlphaFoldDB" id="A0A9Y2N0K3"/>
<dbReference type="EMBL" id="CP127294">
    <property type="protein sequence ID" value="WIX82164.1"/>
    <property type="molecule type" value="Genomic_DNA"/>
</dbReference>
<keyword evidence="3" id="KW-0808">Transferase</keyword>
<sequence length="418" mass="43574">MENPLWHPFADMGAVDGDRFVITRGSGSYVWDDAGRRYFDATASLWYANFGHGRPEITQAVTAQLEKLDSYNLFGYYANEPALELASRLSSLAPVPGSKVFLASGGGDVVDTAVKIARAHFVHTGQPEKTHIIGRTQGYHGTHGFGTAVGGIPVNAEGFGPMPSGFSHVAYDSVPALEAEILRVGADRVAAFFCEPVIGAGGVLLPPEGYLEAAVEVCRRYGVLFVADCVIAAFGRLGTWFGIDRWAVRPDMVTTAKGLTGGTIPLAALLVSPEVAAPFFTGSAGAPVLRHGATYAGHPVGCAAALATLDIYEKDGLISRGRELEKPLADALAGAADHPLVAEVRAGLGFLAAVELSAEVLAADPGAPGKLQRLVRDEGVLVRPLGKGIAMSPPLVAGDEELDLLAAAIPAALSRLQG</sequence>
<evidence type="ECO:0000256" key="3">
    <source>
        <dbReference type="ARBA" id="ARBA00022679"/>
    </source>
</evidence>